<evidence type="ECO:0000313" key="3">
    <source>
        <dbReference type="EMBL" id="KAK3211747.1"/>
    </source>
</evidence>
<evidence type="ECO:0000256" key="1">
    <source>
        <dbReference type="ARBA" id="ARBA00022884"/>
    </source>
</evidence>
<name>A0AAE0E5R5_9ROSI</name>
<dbReference type="PROSITE" id="PS51194">
    <property type="entry name" value="HELICASE_CTER"/>
    <property type="match status" value="1"/>
</dbReference>
<sequence>MDGSRILIFMDTKKGCDQITRQLRMDGWPALSIHGDKISQAERDWVFSEFKSGKSPIRTTTNVAARGFDVKDVKYVINYDFPGPLRIMFIGLVEQEELGQKEQHTQ</sequence>
<feature type="domain" description="Helicase C-terminal" evidence="2">
    <location>
        <begin position="1"/>
        <end position="106"/>
    </location>
</feature>
<dbReference type="AlphaFoldDB" id="A0AAE0E5R5"/>
<evidence type="ECO:0000313" key="4">
    <source>
        <dbReference type="Proteomes" id="UP001281410"/>
    </source>
</evidence>
<gene>
    <name evidence="3" type="ORF">Dsin_016453</name>
</gene>
<dbReference type="SMART" id="SM00490">
    <property type="entry name" value="HELICc"/>
    <property type="match status" value="1"/>
</dbReference>
<reference evidence="3" key="1">
    <citation type="journal article" date="2023" name="Plant J.">
        <title>Genome sequences and population genomics provide insights into the demographic history, inbreeding, and mutation load of two 'living fossil' tree species of Dipteronia.</title>
        <authorList>
            <person name="Feng Y."/>
            <person name="Comes H.P."/>
            <person name="Chen J."/>
            <person name="Zhu S."/>
            <person name="Lu R."/>
            <person name="Zhang X."/>
            <person name="Li P."/>
            <person name="Qiu J."/>
            <person name="Olsen K.M."/>
            <person name="Qiu Y."/>
        </authorList>
    </citation>
    <scope>NUCLEOTIDE SEQUENCE</scope>
    <source>
        <strain evidence="3">NBL</strain>
    </source>
</reference>
<dbReference type="PANTHER" id="PTHR47958">
    <property type="entry name" value="ATP-DEPENDENT RNA HELICASE DBP3"/>
    <property type="match status" value="1"/>
</dbReference>
<dbReference type="CDD" id="cd18787">
    <property type="entry name" value="SF2_C_DEAD"/>
    <property type="match status" value="1"/>
</dbReference>
<accession>A0AAE0E5R5</accession>
<dbReference type="GO" id="GO:0003723">
    <property type="term" value="F:RNA binding"/>
    <property type="evidence" value="ECO:0007669"/>
    <property type="project" value="UniProtKB-KW"/>
</dbReference>
<evidence type="ECO:0000259" key="2">
    <source>
        <dbReference type="PROSITE" id="PS51194"/>
    </source>
</evidence>
<dbReference type="InterPro" id="IPR001650">
    <property type="entry name" value="Helicase_C-like"/>
</dbReference>
<protein>
    <recommendedName>
        <fullName evidence="2">Helicase C-terminal domain-containing protein</fullName>
    </recommendedName>
</protein>
<proteinExistence type="predicted"/>
<dbReference type="InterPro" id="IPR027417">
    <property type="entry name" value="P-loop_NTPase"/>
</dbReference>
<comment type="caution">
    <text evidence="3">The sequence shown here is derived from an EMBL/GenBank/DDBJ whole genome shotgun (WGS) entry which is preliminary data.</text>
</comment>
<dbReference type="SUPFAM" id="SSF52540">
    <property type="entry name" value="P-loop containing nucleoside triphosphate hydrolases"/>
    <property type="match status" value="1"/>
</dbReference>
<dbReference type="Gene3D" id="3.40.50.300">
    <property type="entry name" value="P-loop containing nucleotide triphosphate hydrolases"/>
    <property type="match status" value="1"/>
</dbReference>
<dbReference type="Pfam" id="PF00271">
    <property type="entry name" value="Helicase_C"/>
    <property type="match status" value="1"/>
</dbReference>
<keyword evidence="4" id="KW-1185">Reference proteome</keyword>
<dbReference type="EMBL" id="JANJYJ010000005">
    <property type="protein sequence ID" value="KAK3211747.1"/>
    <property type="molecule type" value="Genomic_DNA"/>
</dbReference>
<organism evidence="3 4">
    <name type="scientific">Dipteronia sinensis</name>
    <dbReference type="NCBI Taxonomy" id="43782"/>
    <lineage>
        <taxon>Eukaryota</taxon>
        <taxon>Viridiplantae</taxon>
        <taxon>Streptophyta</taxon>
        <taxon>Embryophyta</taxon>
        <taxon>Tracheophyta</taxon>
        <taxon>Spermatophyta</taxon>
        <taxon>Magnoliopsida</taxon>
        <taxon>eudicotyledons</taxon>
        <taxon>Gunneridae</taxon>
        <taxon>Pentapetalae</taxon>
        <taxon>rosids</taxon>
        <taxon>malvids</taxon>
        <taxon>Sapindales</taxon>
        <taxon>Sapindaceae</taxon>
        <taxon>Hippocastanoideae</taxon>
        <taxon>Acereae</taxon>
        <taxon>Dipteronia</taxon>
    </lineage>
</organism>
<dbReference type="Proteomes" id="UP001281410">
    <property type="component" value="Unassembled WGS sequence"/>
</dbReference>
<keyword evidence="1" id="KW-0694">RNA-binding</keyword>